<keyword evidence="10" id="KW-0574">Periplasm</keyword>
<evidence type="ECO:0000256" key="10">
    <source>
        <dbReference type="ARBA" id="ARBA00022764"/>
    </source>
</evidence>
<evidence type="ECO:0000256" key="11">
    <source>
        <dbReference type="ARBA" id="ARBA00022801"/>
    </source>
</evidence>
<keyword evidence="12" id="KW-0720">Serine protease</keyword>
<feature type="binding site" evidence="16">
    <location>
        <position position="138"/>
    </location>
    <ligand>
        <name>substrate</name>
    </ligand>
</feature>
<comment type="caution">
    <text evidence="19">The sequence shown here is derived from an EMBL/GenBank/DDBJ whole genome shotgun (WGS) entry which is preliminary data.</text>
</comment>
<dbReference type="AlphaFoldDB" id="A0A1Y5HY04"/>
<dbReference type="InterPro" id="IPR001940">
    <property type="entry name" value="Peptidase_S1C"/>
</dbReference>
<keyword evidence="9" id="KW-0677">Repeat</keyword>
<dbReference type="FunFam" id="2.30.42.10:FF:000037">
    <property type="entry name" value="Periplasmic serine endoprotease DegP-like"/>
    <property type="match status" value="1"/>
</dbReference>
<feature type="binding site" evidence="16">
    <location>
        <begin position="209"/>
        <end position="211"/>
    </location>
    <ligand>
        <name>substrate</name>
    </ligand>
</feature>
<evidence type="ECO:0000256" key="17">
    <source>
        <dbReference type="SAM" id="SignalP"/>
    </source>
</evidence>
<dbReference type="Gene3D" id="2.30.42.10">
    <property type="match status" value="2"/>
</dbReference>
<evidence type="ECO:0000256" key="6">
    <source>
        <dbReference type="ARBA" id="ARBA00013958"/>
    </source>
</evidence>
<evidence type="ECO:0000313" key="19">
    <source>
        <dbReference type="EMBL" id="OUS40794.1"/>
    </source>
</evidence>
<evidence type="ECO:0000256" key="2">
    <source>
        <dbReference type="ARBA" id="ARBA00002610"/>
    </source>
</evidence>
<feature type="domain" description="PDZ" evidence="18">
    <location>
        <begin position="363"/>
        <end position="432"/>
    </location>
</feature>
<evidence type="ECO:0000259" key="18">
    <source>
        <dbReference type="PROSITE" id="PS50106"/>
    </source>
</evidence>
<dbReference type="GO" id="GO:0042597">
    <property type="term" value="C:periplasmic space"/>
    <property type="evidence" value="ECO:0007669"/>
    <property type="project" value="UniProtKB-SubCell"/>
</dbReference>
<protein>
    <recommendedName>
        <fullName evidence="6">Probable periplasmic serine endoprotease DegP-like</fullName>
        <ecNumber evidence="5">3.4.21.107</ecNumber>
    </recommendedName>
    <alternativeName>
        <fullName evidence="14">Protease Do</fullName>
    </alternativeName>
</protein>
<dbReference type="InterPro" id="IPR011782">
    <property type="entry name" value="Pept_S1C_Do"/>
</dbReference>
<dbReference type="CDD" id="cd10839">
    <property type="entry name" value="cpPDZ1_DegP-like"/>
    <property type="match status" value="1"/>
</dbReference>
<feature type="chain" id="PRO_5038771494" description="Probable periplasmic serine endoprotease DegP-like" evidence="17">
    <location>
        <begin position="19"/>
        <end position="468"/>
    </location>
</feature>
<keyword evidence="8 17" id="KW-0732">Signal</keyword>
<dbReference type="FunFam" id="2.40.10.120:FF:000007">
    <property type="entry name" value="Periplasmic serine endoprotease DegP-like"/>
    <property type="match status" value="1"/>
</dbReference>
<accession>A0A1Y5HY04</accession>
<dbReference type="SUPFAM" id="SSF50156">
    <property type="entry name" value="PDZ domain-like"/>
    <property type="match status" value="2"/>
</dbReference>
<name>A0A1Y5HY04_OLEAN</name>
<dbReference type="SUPFAM" id="SSF50494">
    <property type="entry name" value="Trypsin-like serine proteases"/>
    <property type="match status" value="1"/>
</dbReference>
<dbReference type="InterPro" id="IPR001478">
    <property type="entry name" value="PDZ"/>
</dbReference>
<dbReference type="SMART" id="SM00228">
    <property type="entry name" value="PDZ"/>
    <property type="match status" value="2"/>
</dbReference>
<keyword evidence="13" id="KW-0346">Stress response</keyword>
<dbReference type="Pfam" id="PF13180">
    <property type="entry name" value="PDZ_2"/>
    <property type="match status" value="2"/>
</dbReference>
<gene>
    <name evidence="19" type="ORF">A9R00_04210</name>
</gene>
<evidence type="ECO:0000256" key="9">
    <source>
        <dbReference type="ARBA" id="ARBA00022737"/>
    </source>
</evidence>
<organism evidence="19 20">
    <name type="scientific">Oleispira antarctica</name>
    <dbReference type="NCBI Taxonomy" id="188908"/>
    <lineage>
        <taxon>Bacteria</taxon>
        <taxon>Pseudomonadati</taxon>
        <taxon>Pseudomonadota</taxon>
        <taxon>Gammaproteobacteria</taxon>
        <taxon>Oceanospirillales</taxon>
        <taxon>Oceanospirillaceae</taxon>
        <taxon>Oleispira</taxon>
    </lineage>
</organism>
<dbReference type="InterPro" id="IPR009003">
    <property type="entry name" value="Peptidase_S1_PA"/>
</dbReference>
<feature type="active site" description="Charge relay system" evidence="15">
    <location>
        <position position="211"/>
    </location>
</feature>
<dbReference type="PRINTS" id="PR00834">
    <property type="entry name" value="PROTEASES2C"/>
</dbReference>
<dbReference type="Proteomes" id="UP000227088">
    <property type="component" value="Unassembled WGS sequence"/>
</dbReference>
<evidence type="ECO:0000313" key="20">
    <source>
        <dbReference type="Proteomes" id="UP000227088"/>
    </source>
</evidence>
<dbReference type="NCBIfam" id="TIGR02037">
    <property type="entry name" value="degP_htrA_DO"/>
    <property type="match status" value="1"/>
</dbReference>
<feature type="active site" description="Charge relay system" evidence="15">
    <location>
        <position position="108"/>
    </location>
</feature>
<dbReference type="GO" id="GO:0004252">
    <property type="term" value="F:serine-type endopeptidase activity"/>
    <property type="evidence" value="ECO:0007669"/>
    <property type="project" value="InterPro"/>
</dbReference>
<feature type="signal peptide" evidence="17">
    <location>
        <begin position="1"/>
        <end position="18"/>
    </location>
</feature>
<evidence type="ECO:0000256" key="15">
    <source>
        <dbReference type="PIRSR" id="PIRSR611782-1"/>
    </source>
</evidence>
<evidence type="ECO:0000256" key="4">
    <source>
        <dbReference type="ARBA" id="ARBA00010541"/>
    </source>
</evidence>
<keyword evidence="7" id="KW-0645">Protease</keyword>
<evidence type="ECO:0000256" key="1">
    <source>
        <dbReference type="ARBA" id="ARBA00001772"/>
    </source>
</evidence>
<evidence type="ECO:0000256" key="8">
    <source>
        <dbReference type="ARBA" id="ARBA00022729"/>
    </source>
</evidence>
<dbReference type="EMBL" id="MABE01000247">
    <property type="protein sequence ID" value="OUS40794.1"/>
    <property type="molecule type" value="Genomic_DNA"/>
</dbReference>
<feature type="domain" description="PDZ" evidence="18">
    <location>
        <begin position="250"/>
        <end position="319"/>
    </location>
</feature>
<comment type="function">
    <text evidence="2">Might be efficient in the degradation of transiently denatured and unfolded proteins which accumulate in the periplasm following stress conditions.</text>
</comment>
<feature type="binding site" evidence="16">
    <location>
        <position position="108"/>
    </location>
    <ligand>
        <name>substrate</name>
    </ligand>
</feature>
<evidence type="ECO:0000256" key="7">
    <source>
        <dbReference type="ARBA" id="ARBA00022670"/>
    </source>
</evidence>
<evidence type="ECO:0000256" key="14">
    <source>
        <dbReference type="ARBA" id="ARBA00032850"/>
    </source>
</evidence>
<feature type="active site" description="Charge relay system" evidence="15">
    <location>
        <position position="138"/>
    </location>
</feature>
<evidence type="ECO:0000256" key="16">
    <source>
        <dbReference type="PIRSR" id="PIRSR611782-2"/>
    </source>
</evidence>
<proteinExistence type="inferred from homology"/>
<dbReference type="InterPro" id="IPR036034">
    <property type="entry name" value="PDZ_sf"/>
</dbReference>
<evidence type="ECO:0000256" key="3">
    <source>
        <dbReference type="ARBA" id="ARBA00004418"/>
    </source>
</evidence>
<dbReference type="Gene3D" id="2.40.10.120">
    <property type="match status" value="1"/>
</dbReference>
<reference evidence="20" key="1">
    <citation type="journal article" date="2017" name="Proc. Natl. Acad. Sci. U.S.A.">
        <title>Simulation of Deepwater Horizon oil plume reveals substrate specialization within a complex community of hydrocarbon degraders.</title>
        <authorList>
            <person name="Hu P."/>
            <person name="Dubinsky E.A."/>
            <person name="Probst A.J."/>
            <person name="Wang J."/>
            <person name="Sieber C.M.K."/>
            <person name="Tom L.M."/>
            <person name="Gardinali P."/>
            <person name="Banfield J.F."/>
            <person name="Atlas R.M."/>
            <person name="Andersen G.L."/>
        </authorList>
    </citation>
    <scope>NUCLEOTIDE SEQUENCE [LARGE SCALE GENOMIC DNA]</scope>
</reference>
<dbReference type="GO" id="GO:0006508">
    <property type="term" value="P:proteolysis"/>
    <property type="evidence" value="ECO:0007669"/>
    <property type="project" value="UniProtKB-KW"/>
</dbReference>
<evidence type="ECO:0000256" key="5">
    <source>
        <dbReference type="ARBA" id="ARBA00013035"/>
    </source>
</evidence>
<dbReference type="EC" id="3.4.21.107" evidence="5"/>
<sequence length="468" mass="50153">MYSALWLCLSFFTINSQASLPDFTDLVQETSPSVVNIATIKHANSYANSYGDLAEQYNLPPEVPELFRHFFGQQGPGRGLQGKPRQEKSSLGSGFIISSDGYILTNNHVIKDADEIIVRLSDRRELIAQVIGADERSDLALLKVDAKGLPEVDLGNSDKLKVGEWVLAIGSPFGFDYSVTAGIVSAKGRSLPNESYVPFIQTDVAINPGNSGGPLFNLDGEVVGINSQIYTRSGGFMGVSFAIPISVAIDVAGQLKEKGKVSRGWLGVVIQEVNKDLAESFGLKQARGALVAQLVPGSPAEKGGLQSGDIITAFNGQEIDLSSDLPHRVGRIKPGAKARLDIVRNGKSKTIRLEIGALPDGNEVKLGQTIQNSDSQVNRLGLVVSPVTTQQQHGYGSGVLVKKVMNGHPAAMAGVVKGDVVIMIYGEKIHSVDDFNRIVKSLPNGRSVPMQIVRRGAAMFIPLRLTDK</sequence>
<dbReference type="PANTHER" id="PTHR22939:SF130">
    <property type="entry name" value="PERIPLASMIC SERINE ENDOPROTEASE DEGP-LIKE-RELATED"/>
    <property type="match status" value="1"/>
</dbReference>
<comment type="subcellular location">
    <subcellularLocation>
        <location evidence="3">Periplasm</location>
    </subcellularLocation>
</comment>
<dbReference type="Pfam" id="PF13365">
    <property type="entry name" value="Trypsin_2"/>
    <property type="match status" value="1"/>
</dbReference>
<dbReference type="PANTHER" id="PTHR22939">
    <property type="entry name" value="SERINE PROTEASE FAMILY S1C HTRA-RELATED"/>
    <property type="match status" value="1"/>
</dbReference>
<evidence type="ECO:0000256" key="13">
    <source>
        <dbReference type="ARBA" id="ARBA00023016"/>
    </source>
</evidence>
<evidence type="ECO:0000256" key="12">
    <source>
        <dbReference type="ARBA" id="ARBA00022825"/>
    </source>
</evidence>
<comment type="similarity">
    <text evidence="4">Belongs to the peptidase S1C family.</text>
</comment>
<comment type="catalytic activity">
    <reaction evidence="1">
        <text>Acts on substrates that are at least partially unfolded. The cleavage site P1 residue is normally between a pair of hydrophobic residues, such as Val-|-Val.</text>
        <dbReference type="EC" id="3.4.21.107"/>
    </reaction>
</comment>
<dbReference type="PROSITE" id="PS50106">
    <property type="entry name" value="PDZ"/>
    <property type="match status" value="2"/>
</dbReference>
<keyword evidence="11" id="KW-0378">Hydrolase</keyword>